<sequence length="392" mass="43852">MRALTPRRLSHALARRRRRAQQLAERRAGLLPYYDFDGHGRRRLNVTLVLRSAKKPTSSTYIRLLGPMARPAFGRVGLEVVDRKTLFISRRADVCIVQRTAFDHADTATRFIDEARSRGCVIVVDSDDAFSALEPDHPQYAEQIQRAQVLEDVMRRADEVWFSTDDLRRAHDVPASLVVRNTLDLDLWQPGSGPAAETDPTAPLRMLYMGTTTHDGDLAMLAPVLERLHAAHPGEFTVVMVGVAKGLAEQPWMQVVKPPSSSYQQFVPWLASQGPFDLGLSPLLDSRFNRAKSDIKCLDYLALGARPVVSDVEPYRVDELDDLVDRVPELPEAWFAALERHVVGRAALRQAAVRDRATGFDYLSTQRSADQTAALLRDRLDALVAARSTSRP</sequence>
<accession>A0A641AH38</accession>
<reference evidence="1" key="1">
    <citation type="submission" date="2019-09" db="EMBL/GenBank/DDBJ databases">
        <authorList>
            <person name="Li J."/>
        </authorList>
    </citation>
    <scope>NUCLEOTIDE SEQUENCE [LARGE SCALE GENOMIC DNA]</scope>
    <source>
        <strain evidence="1">NRBC 14897</strain>
    </source>
</reference>
<protein>
    <submittedName>
        <fullName evidence="1">Glycosyltransferase family 4 protein</fullName>
    </submittedName>
</protein>
<dbReference type="EMBL" id="SDPP02000008">
    <property type="protein sequence ID" value="KAA1372244.1"/>
    <property type="molecule type" value="Genomic_DNA"/>
</dbReference>
<organism evidence="1 2">
    <name type="scientific">Aeromicrobium fastidiosum</name>
    <dbReference type="NCBI Taxonomy" id="52699"/>
    <lineage>
        <taxon>Bacteria</taxon>
        <taxon>Bacillati</taxon>
        <taxon>Actinomycetota</taxon>
        <taxon>Actinomycetes</taxon>
        <taxon>Propionibacteriales</taxon>
        <taxon>Nocardioidaceae</taxon>
        <taxon>Aeromicrobium</taxon>
    </lineage>
</organism>
<dbReference type="Proteomes" id="UP001515100">
    <property type="component" value="Unassembled WGS sequence"/>
</dbReference>
<dbReference type="AlphaFoldDB" id="A0A641AH38"/>
<evidence type="ECO:0000313" key="1">
    <source>
        <dbReference type="EMBL" id="KAA1372244.1"/>
    </source>
</evidence>
<comment type="caution">
    <text evidence="1">The sequence shown here is derived from an EMBL/GenBank/DDBJ whole genome shotgun (WGS) entry which is preliminary data.</text>
</comment>
<gene>
    <name evidence="1" type="ORF">ESP62_019340</name>
</gene>
<dbReference type="OrthoDB" id="9771846at2"/>
<dbReference type="RefSeq" id="WP_129185940.1">
    <property type="nucleotide sequence ID" value="NZ_JAGIOG010000001.1"/>
</dbReference>
<keyword evidence="2" id="KW-1185">Reference proteome</keyword>
<proteinExistence type="predicted"/>
<evidence type="ECO:0000313" key="2">
    <source>
        <dbReference type="Proteomes" id="UP001515100"/>
    </source>
</evidence>
<name>A0A641AH38_9ACTN</name>